<sequence length="365" mass="42627">MASVVINVTRPDVRCTFRCCRDAQLDTFTVYSELPAELRLKIWQHTFEPRTVHMYLGENGEPDEDEDGEEDGEDDVDSLPLLQVTIASDQPLPEAFSVCKESREFAMIRYTTLLTSDPLDIEEILRISNPTRFSDVKILGSRYMPIDLERDTLVITDLATPLDPAMPSFIAKHRVRNLVLSQATLEHHTTWDVKWAKVAANFPNLKTLNLAFGDRTCPMNSDERDVEDHLIPMDSNLEDLFHFFHHQFGRNRNRPGADMNCLFFEFQQSSIIKEKYWAFATGDKAPSQWFKMVFTTSFWTTKRALDHLLSVGWPMQISNVRQLPRDERDKWRDALPRTFWFRRDVCYRDDSLRSRYDGIQQLFSE</sequence>
<keyword evidence="4" id="KW-1185">Reference proteome</keyword>
<accession>A0A1L7WIP6</accession>
<name>A0A1L7WIP6_9HELO</name>
<evidence type="ECO:0000259" key="2">
    <source>
        <dbReference type="Pfam" id="PF20150"/>
    </source>
</evidence>
<feature type="domain" description="2EXR" evidence="2">
    <location>
        <begin position="28"/>
        <end position="153"/>
    </location>
</feature>
<evidence type="ECO:0000256" key="1">
    <source>
        <dbReference type="SAM" id="MobiDB-lite"/>
    </source>
</evidence>
<gene>
    <name evidence="3" type="ORF">PAC_02524</name>
</gene>
<protein>
    <recommendedName>
        <fullName evidence="2">2EXR domain-containing protein</fullName>
    </recommendedName>
</protein>
<dbReference type="Proteomes" id="UP000184330">
    <property type="component" value="Unassembled WGS sequence"/>
</dbReference>
<proteinExistence type="predicted"/>
<dbReference type="Pfam" id="PF20150">
    <property type="entry name" value="2EXR"/>
    <property type="match status" value="1"/>
</dbReference>
<feature type="compositionally biased region" description="Acidic residues" evidence="1">
    <location>
        <begin position="60"/>
        <end position="75"/>
    </location>
</feature>
<dbReference type="PANTHER" id="PTHR35910:SF6">
    <property type="entry name" value="2EXR DOMAIN-CONTAINING PROTEIN"/>
    <property type="match status" value="1"/>
</dbReference>
<reference evidence="3 4" key="1">
    <citation type="submission" date="2016-03" db="EMBL/GenBank/DDBJ databases">
        <authorList>
            <person name="Ploux O."/>
        </authorList>
    </citation>
    <scope>NUCLEOTIDE SEQUENCE [LARGE SCALE GENOMIC DNA]</scope>
    <source>
        <strain evidence="3 4">UAMH 11012</strain>
    </source>
</reference>
<dbReference type="EMBL" id="FJOG01000003">
    <property type="protein sequence ID" value="CZR52647.1"/>
    <property type="molecule type" value="Genomic_DNA"/>
</dbReference>
<dbReference type="AlphaFoldDB" id="A0A1L7WIP6"/>
<evidence type="ECO:0000313" key="4">
    <source>
        <dbReference type="Proteomes" id="UP000184330"/>
    </source>
</evidence>
<dbReference type="PANTHER" id="PTHR35910">
    <property type="entry name" value="2EXR DOMAIN-CONTAINING PROTEIN"/>
    <property type="match status" value="1"/>
</dbReference>
<dbReference type="InterPro" id="IPR045518">
    <property type="entry name" value="2EXR"/>
</dbReference>
<feature type="region of interest" description="Disordered" evidence="1">
    <location>
        <begin position="56"/>
        <end position="75"/>
    </location>
</feature>
<evidence type="ECO:0000313" key="3">
    <source>
        <dbReference type="EMBL" id="CZR52647.1"/>
    </source>
</evidence>
<dbReference type="OrthoDB" id="3466912at2759"/>
<organism evidence="3 4">
    <name type="scientific">Phialocephala subalpina</name>
    <dbReference type="NCBI Taxonomy" id="576137"/>
    <lineage>
        <taxon>Eukaryota</taxon>
        <taxon>Fungi</taxon>
        <taxon>Dikarya</taxon>
        <taxon>Ascomycota</taxon>
        <taxon>Pezizomycotina</taxon>
        <taxon>Leotiomycetes</taxon>
        <taxon>Helotiales</taxon>
        <taxon>Mollisiaceae</taxon>
        <taxon>Phialocephala</taxon>
        <taxon>Phialocephala fortinii species complex</taxon>
    </lineage>
</organism>